<reference evidence="2" key="1">
    <citation type="submission" date="2023-08" db="EMBL/GenBank/DDBJ databases">
        <authorList>
            <person name="Chen Y."/>
            <person name="Shah S."/>
            <person name="Dougan E. K."/>
            <person name="Thang M."/>
            <person name="Chan C."/>
        </authorList>
    </citation>
    <scope>NUCLEOTIDE SEQUENCE</scope>
</reference>
<dbReference type="EMBL" id="CAUJNA010003310">
    <property type="protein sequence ID" value="CAJ1398805.1"/>
    <property type="molecule type" value="Genomic_DNA"/>
</dbReference>
<comment type="caution">
    <text evidence="2">The sequence shown here is derived from an EMBL/GenBank/DDBJ whole genome shotgun (WGS) entry which is preliminary data.</text>
</comment>
<proteinExistence type="predicted"/>
<keyword evidence="3" id="KW-1185">Reference proteome</keyword>
<feature type="compositionally biased region" description="Low complexity" evidence="1">
    <location>
        <begin position="108"/>
        <end position="127"/>
    </location>
</feature>
<evidence type="ECO:0000313" key="3">
    <source>
        <dbReference type="Proteomes" id="UP001178507"/>
    </source>
</evidence>
<sequence>MTEFKRTTQAVDEIETLVQTLLDGSSADLQHLGSLIGSTGATVEKLSRKATETDPARQTYGPQMREKIRSLDERWATVGSLARNVLAQKGGHVVEPSADLAPPPPQPQARRVAVPSEPPASAVSSAPSAPTLRMDALMHLVHGVFVGHGFEREENEDRHGIYRLRYVHQQKPPIVVVYVPLQRHLVTYVSLEGSNDPIKATVQIGMPVPAVQAKIDYLLLYPLLYRQNLPTLTSTPPEALFGSICCLSMPAMAALGATCRGMATSVLEDDLVWLRVVMTLPSRQVQDELASLKQREENGEVVPNGAYKIMVRTEVHRLRREAELERRMREEEARARRRAFEDPLRMDPRRPGGFPGSPLIIGGPHDLHPPGFGGRRPNPFGGGFDAGGGFGGGGFGGGGLGPRFY</sequence>
<protein>
    <submittedName>
        <fullName evidence="2">Uncharacterized protein</fullName>
    </submittedName>
</protein>
<dbReference type="AlphaFoldDB" id="A0AA36J5A2"/>
<dbReference type="Proteomes" id="UP001178507">
    <property type="component" value="Unassembled WGS sequence"/>
</dbReference>
<gene>
    <name evidence="2" type="ORF">EVOR1521_LOCUS22473</name>
</gene>
<organism evidence="2 3">
    <name type="scientific">Effrenium voratum</name>
    <dbReference type="NCBI Taxonomy" id="2562239"/>
    <lineage>
        <taxon>Eukaryota</taxon>
        <taxon>Sar</taxon>
        <taxon>Alveolata</taxon>
        <taxon>Dinophyceae</taxon>
        <taxon>Suessiales</taxon>
        <taxon>Symbiodiniaceae</taxon>
        <taxon>Effrenium</taxon>
    </lineage>
</organism>
<evidence type="ECO:0000256" key="1">
    <source>
        <dbReference type="SAM" id="MobiDB-lite"/>
    </source>
</evidence>
<evidence type="ECO:0000313" key="2">
    <source>
        <dbReference type="EMBL" id="CAJ1398805.1"/>
    </source>
</evidence>
<feature type="region of interest" description="Disordered" evidence="1">
    <location>
        <begin position="94"/>
        <end position="127"/>
    </location>
</feature>
<name>A0AA36J5A2_9DINO</name>
<accession>A0AA36J5A2</accession>